<dbReference type="Pfam" id="PF13385">
    <property type="entry name" value="Laminin_G_3"/>
    <property type="match status" value="1"/>
</dbReference>
<sequence length="2280" mass="242918">MSAPAIAQGPTPPPTTTTPTSIPTTPPPNAPATPTSKALTQAKKDNRRVEIESLRSETATVYANPDGKTLRMELHSQPVRVKNTDGKGFTPIDTTLVEQAGVIKPKAINGTLTLSAGQDKTLLKSQATTGADTAKITTPSTLPKPTLKGNTARYPAAYGKGRDLVVTATATGFRQQVIITERPTGPVTFKMPVALPAGLSFSKNAQGQPIIVGKDSKTLTEVRPTLLQDVTAADAYAPIDAGKVGKAAVSLDGDGKTLVFAPDAAFLADPAVTYPVTMAAVAADWWETHTGAGGLPKQGWDTFVNDADYPDSWDNFRLDRILVGKSNSGTVRWRSYIKFPDMPAEFRGLKVQNADLILWNHLSNDCGTYVGSGVTTRRITSAWDEATMTWNSQPSVTSTGQITEYAAYSPNCTSGAASWAGKEWDLVYSIDEIVQAWSDGASNYGVQLTAGSESDSTNWRRYRTDEAGGCRSTPLEACKGQLHPPILTVDFEAPTPPRLETVVTTSREPLTSIPEYEEALTKSVYVPELDELIEPLSDELIAANEGQRDSEGTLIRTDKLSPAVPDPGDSDDTTNPEGDDTTPPRVLATEPASGATDVSLGSQVRVTFSEEIFDPQFVVKSAQGVQIQGTTTLDDTKKIATFAPVQPLHPGTAYTAEVSGAIDPWENAMAPYTWSFRTIDQAAGHWTFDEGDGRTAADSSGNDHDASLHDTASWIVGKSGNAVSNVPSQARIAASQAAAKQGKAVEVADETTATSITYAQPDGKTFKTEVTAGPVRAKQGSGWVAIDTTLAEQGGKLRPKALAEGAAVEISAGGTDPFVKMSADGKSYALRWPTPLPKPSIKGSVATYIDAAGVGADLVVTVLPTGFRHDVVLRQRPSKPLELRIGVESDGLTLSEGKGGRLLLKAKDKKLVASAPQPIMWDGSAKGRLPLAKHAVIDTQVVSKPGRTELVLKPDHAFLSDPKTVYPVRVDPTTTLPVNNDLSVLSTDTVDSPAYPTSNALPVGVQTGQKMRALLRFDTSSLVGKTITDAKLSMSIIDAKTCGAAVGQGVQAARVTGAWDENNLYWANKPAFTTEDAQINKTSIDCTSTLTPTEWNITGISQDWAAGAANHGLVLKAPTENTTIEWRMYASSDDSEWNAPPKLVVTTNAPASSPTIANLTITPAQDVAGTTVTTSLTPQLAATVADTVGGNLTGEFEVEHDPVATGQGTGQIWAGASPAVTSGDQATVSIPAGKLADGWNVRWRARAVNATAATTSVWSAWQTATVDVPNPTVGAFQVTPSQVVNDITVATSVTPTLHTTVTDPAAHPVRAEFEVEHDPASTGQGTGQIWASAVDNVASGTQASIAVPDGKLTDGWKVRWRVRAVNTATTAGSLWSDWQLLTVDVPDPVSEPAVGALQVTPSQQVDGTTVTPTLTPSLLVQVNDPVGGALRAEAEVEHDPAAPAGQGSGQIWTGSADNVPAGTQANIAIPADKLADGWKARWRARAVSSTAASTWSDWQTFTVSLPKPTATGLTITPSKVVDGVTVTDTLTPTLQATLTHPTGQALRAEAEIEHDPAATGQGTGQIWAGAVDGVASGTQASIAVPADTLTDGWKMRWRLRAVAGDASSAWSDWQQMTVDVIQPGEEPLAQTAGPVIRTDQSFTAAAWLRWSDKDGDYTVLEQKGTHQAPFRLGSTADHGLVFTFTSADTTGATVEGVLSGIEPPVDEWFHLAGVYDASTKTATLYLNGAQAGTAQLSFPAWNAQAPLRIGAAMAGSIDEVQIYQRPFSADEVASVIASVTVSAPVAVTAPQKTASTQAAVVTSDFDYDRINLQTCQVSGSETGHGEYDARIRELPYNSCWSSYLQVNDYVEDESTGRLVKAGCKSLFKNPVLKWACKQVAEPFDEDLALRFRATVVIHSYLGNATGTGVVDGVAGDGIKPTDMKMFIQLDDFALIGEDGRVVKPGNQLSGMPITTRLYIPDPPLTDEGCTTGDGEKKKDISTWQSSSYDPFKIRTTIDNPGVVTCAFHPEVVLYTDLGVEWLRLPLFSQKVIDVNGEWVGVAREGEGVPTGWKRWMPHFRCDSLAFGAGDSQVEDRVGGCINTRSKRVFVMSTKSGTEFPEVAQHIKDALNPATNKNTNPPKREGEYEVPNPPSRNIIGNEQPKKIPGNWAAPVGSDAGEPLHRTTSKIRNMSNRLVFSRRSFIADRGDVKDYVWPQNPGSNYCKYYQWEKYIAPGADWSDLNCDEYPFAATLEGAASTEWDFSIRTLNAKQNRDQGNALNRFYAEFRVGNENSFWVMIE</sequence>
<evidence type="ECO:0000313" key="7">
    <source>
        <dbReference type="EMBL" id="MFB9528002.1"/>
    </source>
</evidence>
<dbReference type="EMBL" id="JBHMCE010000004">
    <property type="protein sequence ID" value="MFB9528002.1"/>
    <property type="molecule type" value="Genomic_DNA"/>
</dbReference>
<evidence type="ECO:0000256" key="1">
    <source>
        <dbReference type="ARBA" id="ARBA00004613"/>
    </source>
</evidence>
<feature type="region of interest" description="Disordered" evidence="5">
    <location>
        <begin position="1"/>
        <end position="46"/>
    </location>
</feature>
<dbReference type="InterPro" id="IPR055372">
    <property type="entry name" value="CBM96"/>
</dbReference>
<accession>A0ABV5PXQ4</accession>
<dbReference type="Pfam" id="PF13205">
    <property type="entry name" value="Big_5"/>
    <property type="match status" value="1"/>
</dbReference>
<feature type="domain" description="LamG-like jellyroll fold" evidence="6">
    <location>
        <begin position="1640"/>
        <end position="1770"/>
    </location>
</feature>
<gene>
    <name evidence="7" type="ORF">ACFFRN_15405</name>
</gene>
<dbReference type="InterPro" id="IPR014755">
    <property type="entry name" value="Cu-Rt/internalin_Ig-like"/>
</dbReference>
<evidence type="ECO:0000313" key="8">
    <source>
        <dbReference type="Proteomes" id="UP001589646"/>
    </source>
</evidence>
<comment type="caution">
    <text evidence="7">The sequence shown here is derived from an EMBL/GenBank/DDBJ whole genome shotgun (WGS) entry which is preliminary data.</text>
</comment>
<protein>
    <submittedName>
        <fullName evidence="7">DNRLRE domain-containing protein</fullName>
    </submittedName>
</protein>
<dbReference type="Proteomes" id="UP001589646">
    <property type="component" value="Unassembled WGS sequence"/>
</dbReference>
<keyword evidence="3" id="KW-0732">Signal</keyword>
<comment type="subcellular location">
    <subcellularLocation>
        <location evidence="1">Secreted</location>
    </subcellularLocation>
</comment>
<dbReference type="Pfam" id="PF24517">
    <property type="entry name" value="CBM96"/>
    <property type="match status" value="2"/>
</dbReference>
<dbReference type="Gene3D" id="2.60.120.200">
    <property type="match status" value="2"/>
</dbReference>
<keyword evidence="8" id="KW-1185">Reference proteome</keyword>
<organism evidence="7 8">
    <name type="scientific">Nonomuraea roseola</name>
    <dbReference type="NCBI Taxonomy" id="46179"/>
    <lineage>
        <taxon>Bacteria</taxon>
        <taxon>Bacillati</taxon>
        <taxon>Actinomycetota</taxon>
        <taxon>Actinomycetes</taxon>
        <taxon>Streptosporangiales</taxon>
        <taxon>Streptosporangiaceae</taxon>
        <taxon>Nonomuraea</taxon>
    </lineage>
</organism>
<dbReference type="InterPro" id="IPR032812">
    <property type="entry name" value="SbsA_Ig"/>
</dbReference>
<feature type="compositionally biased region" description="Acidic residues" evidence="5">
    <location>
        <begin position="568"/>
        <end position="580"/>
    </location>
</feature>
<dbReference type="InterPro" id="IPR013320">
    <property type="entry name" value="ConA-like_dom_sf"/>
</dbReference>
<dbReference type="InterPro" id="IPR006558">
    <property type="entry name" value="LamG-like"/>
</dbReference>
<dbReference type="SUPFAM" id="SSF49899">
    <property type="entry name" value="Concanavalin A-like lectins/glucanases"/>
    <property type="match status" value="1"/>
</dbReference>
<evidence type="ECO:0000256" key="3">
    <source>
        <dbReference type="ARBA" id="ARBA00022729"/>
    </source>
</evidence>
<dbReference type="NCBIfam" id="NF033679">
    <property type="entry name" value="DNRLRE_dom"/>
    <property type="match status" value="2"/>
</dbReference>
<feature type="compositionally biased region" description="Basic and acidic residues" evidence="5">
    <location>
        <begin position="546"/>
        <end position="559"/>
    </location>
</feature>
<name>A0ABV5PXQ4_9ACTN</name>
<feature type="compositionally biased region" description="Low complexity" evidence="5">
    <location>
        <begin position="2111"/>
        <end position="2120"/>
    </location>
</feature>
<feature type="region of interest" description="Disordered" evidence="5">
    <location>
        <begin position="544"/>
        <end position="598"/>
    </location>
</feature>
<evidence type="ECO:0000256" key="4">
    <source>
        <dbReference type="ARBA" id="ARBA00023157"/>
    </source>
</evidence>
<dbReference type="Gene3D" id="2.60.40.1220">
    <property type="match status" value="1"/>
</dbReference>
<evidence type="ECO:0000256" key="2">
    <source>
        <dbReference type="ARBA" id="ARBA00022525"/>
    </source>
</evidence>
<evidence type="ECO:0000259" key="6">
    <source>
        <dbReference type="SMART" id="SM00560"/>
    </source>
</evidence>
<proteinExistence type="predicted"/>
<keyword evidence="2" id="KW-0964">Secreted</keyword>
<reference evidence="7 8" key="1">
    <citation type="submission" date="2024-09" db="EMBL/GenBank/DDBJ databases">
        <authorList>
            <person name="Sun Q."/>
            <person name="Mori K."/>
        </authorList>
    </citation>
    <scope>NUCLEOTIDE SEQUENCE [LARGE SCALE GENOMIC DNA]</scope>
    <source>
        <strain evidence="7 8">JCM 3323</strain>
    </source>
</reference>
<dbReference type="RefSeq" id="WP_346126626.1">
    <property type="nucleotide sequence ID" value="NZ_BAAAXC010000015.1"/>
</dbReference>
<evidence type="ECO:0000256" key="5">
    <source>
        <dbReference type="SAM" id="MobiDB-lite"/>
    </source>
</evidence>
<dbReference type="InterPro" id="IPR029476">
    <property type="entry name" value="DNase_NucA_NucB"/>
</dbReference>
<keyword evidence="4" id="KW-1015">Disulfide bond</keyword>
<dbReference type="SMART" id="SM00560">
    <property type="entry name" value="LamGL"/>
    <property type="match status" value="1"/>
</dbReference>
<feature type="region of interest" description="Disordered" evidence="5">
    <location>
        <begin position="2111"/>
        <end position="2143"/>
    </location>
</feature>
<dbReference type="Pfam" id="PF14040">
    <property type="entry name" value="DNase_NucA_NucB"/>
    <property type="match status" value="1"/>
</dbReference>